<feature type="transmembrane region" description="Helical" evidence="8">
    <location>
        <begin position="40"/>
        <end position="58"/>
    </location>
</feature>
<keyword evidence="4 8" id="KW-0812">Transmembrane</keyword>
<gene>
    <name evidence="9" type="ORF">R3P82_08065</name>
</gene>
<feature type="region of interest" description="Disordered" evidence="7">
    <location>
        <begin position="1"/>
        <end position="23"/>
    </location>
</feature>
<evidence type="ECO:0000256" key="5">
    <source>
        <dbReference type="ARBA" id="ARBA00022989"/>
    </source>
</evidence>
<reference evidence="9" key="1">
    <citation type="submission" date="2023-10" db="EMBL/GenBank/DDBJ databases">
        <title>Development of a sustainable strategy for remediation of hydrocarbon-contaminated territories based on the waste exchange concept.</title>
        <authorList>
            <person name="Krivoruchko A."/>
        </authorList>
    </citation>
    <scope>NUCLEOTIDE SEQUENCE</scope>
    <source>
        <strain evidence="9">IEGM 1175</strain>
    </source>
</reference>
<name>A0AAE4U5K6_9ACTN</name>
<protein>
    <submittedName>
        <fullName evidence="9">DoxX family membrane protein</fullName>
    </submittedName>
</protein>
<evidence type="ECO:0000256" key="8">
    <source>
        <dbReference type="SAM" id="Phobius"/>
    </source>
</evidence>
<dbReference type="InterPro" id="IPR032808">
    <property type="entry name" value="DoxX"/>
</dbReference>
<comment type="similarity">
    <text evidence="2">Belongs to the DoxX family.</text>
</comment>
<dbReference type="GO" id="GO:0005886">
    <property type="term" value="C:plasma membrane"/>
    <property type="evidence" value="ECO:0007669"/>
    <property type="project" value="UniProtKB-SubCell"/>
</dbReference>
<evidence type="ECO:0000256" key="6">
    <source>
        <dbReference type="ARBA" id="ARBA00023136"/>
    </source>
</evidence>
<evidence type="ECO:0000256" key="1">
    <source>
        <dbReference type="ARBA" id="ARBA00004651"/>
    </source>
</evidence>
<feature type="transmembrane region" description="Helical" evidence="8">
    <location>
        <begin position="97"/>
        <end position="123"/>
    </location>
</feature>
<keyword evidence="5 8" id="KW-1133">Transmembrane helix</keyword>
<evidence type="ECO:0000256" key="3">
    <source>
        <dbReference type="ARBA" id="ARBA00022475"/>
    </source>
</evidence>
<dbReference type="InterPro" id="IPR051907">
    <property type="entry name" value="DoxX-like_oxidoreductase"/>
</dbReference>
<organism evidence="9 10">
    <name type="scientific">Dietzia maris</name>
    <dbReference type="NCBI Taxonomy" id="37915"/>
    <lineage>
        <taxon>Bacteria</taxon>
        <taxon>Bacillati</taxon>
        <taxon>Actinomycetota</taxon>
        <taxon>Actinomycetes</taxon>
        <taxon>Mycobacteriales</taxon>
        <taxon>Dietziaceae</taxon>
        <taxon>Dietzia</taxon>
    </lineage>
</organism>
<comment type="subcellular location">
    <subcellularLocation>
        <location evidence="1">Cell membrane</location>
        <topology evidence="1">Multi-pass membrane protein</topology>
    </subcellularLocation>
</comment>
<dbReference type="PANTHER" id="PTHR33452">
    <property type="entry name" value="OXIDOREDUCTASE CATD-RELATED"/>
    <property type="match status" value="1"/>
</dbReference>
<keyword evidence="6 8" id="KW-0472">Membrane</keyword>
<evidence type="ECO:0000256" key="4">
    <source>
        <dbReference type="ARBA" id="ARBA00022692"/>
    </source>
</evidence>
<evidence type="ECO:0000256" key="2">
    <source>
        <dbReference type="ARBA" id="ARBA00006679"/>
    </source>
</evidence>
<feature type="compositionally biased region" description="Low complexity" evidence="7">
    <location>
        <begin position="1"/>
        <end position="19"/>
    </location>
</feature>
<dbReference type="AlphaFoldDB" id="A0AAE4U5K6"/>
<dbReference type="Pfam" id="PF07681">
    <property type="entry name" value="DoxX"/>
    <property type="match status" value="1"/>
</dbReference>
<feature type="transmembrane region" description="Helical" evidence="8">
    <location>
        <begin position="135"/>
        <end position="152"/>
    </location>
</feature>
<keyword evidence="3" id="KW-1003">Cell membrane</keyword>
<proteinExistence type="inferred from homology"/>
<evidence type="ECO:0000313" key="9">
    <source>
        <dbReference type="EMBL" id="MDV6299069.1"/>
    </source>
</evidence>
<evidence type="ECO:0000256" key="7">
    <source>
        <dbReference type="SAM" id="MobiDB-lite"/>
    </source>
</evidence>
<dbReference type="EMBL" id="JAWLKJ010000002">
    <property type="protein sequence ID" value="MDV6299069.1"/>
    <property type="molecule type" value="Genomic_DNA"/>
</dbReference>
<accession>A0AAE4U5K6</accession>
<dbReference type="Proteomes" id="UP001185873">
    <property type="component" value="Unassembled WGS sequence"/>
</dbReference>
<comment type="caution">
    <text evidence="9">The sequence shown here is derived from an EMBL/GenBank/DDBJ whole genome shotgun (WGS) entry which is preliminary data.</text>
</comment>
<sequence length="171" mass="17027">MTANTATTTADTTTATRPATAPPAPVETRLLPVPAVVRDLGLLLARVLLGAVLIVHGGQKLFVNGVDGTGAFFESVGVPAAQAAAAFAGAVELVGGILLVLGLLTQAVAVLVVVVMVGAYAYVHKAAGIYAADGGWELVAVIGLAVAVFGLVGTGRYSLDALIAGRRAARA</sequence>
<dbReference type="RefSeq" id="WP_317469608.1">
    <property type="nucleotide sequence ID" value="NZ_JAWLKJ010000002.1"/>
</dbReference>
<evidence type="ECO:0000313" key="10">
    <source>
        <dbReference type="Proteomes" id="UP001185873"/>
    </source>
</evidence>
<dbReference type="PANTHER" id="PTHR33452:SF1">
    <property type="entry name" value="INNER MEMBRANE PROTEIN YPHA-RELATED"/>
    <property type="match status" value="1"/>
</dbReference>